<gene>
    <name evidence="2" type="ORF">GCM10022232_89480</name>
</gene>
<protein>
    <submittedName>
        <fullName evidence="2">Uncharacterized protein</fullName>
    </submittedName>
</protein>
<feature type="region of interest" description="Disordered" evidence="1">
    <location>
        <begin position="49"/>
        <end position="78"/>
    </location>
</feature>
<dbReference type="Proteomes" id="UP001500456">
    <property type="component" value="Unassembled WGS sequence"/>
</dbReference>
<sequence>MQSALSRNPFQAAFPIGSSGVPSKAKYALRVGVGEVVGDLAALQQHVQRHDRGAGLEDAEVDAGESGQDSATLSPGWIPRETSRFAPRLAAASRASYVMRSSPKTIAVRSG</sequence>
<evidence type="ECO:0000313" key="2">
    <source>
        <dbReference type="EMBL" id="GAA4029689.1"/>
    </source>
</evidence>
<evidence type="ECO:0000256" key="1">
    <source>
        <dbReference type="SAM" id="MobiDB-lite"/>
    </source>
</evidence>
<organism evidence="2 3">
    <name type="scientific">Streptomyces plumbiresistens</name>
    <dbReference type="NCBI Taxonomy" id="511811"/>
    <lineage>
        <taxon>Bacteria</taxon>
        <taxon>Bacillati</taxon>
        <taxon>Actinomycetota</taxon>
        <taxon>Actinomycetes</taxon>
        <taxon>Kitasatosporales</taxon>
        <taxon>Streptomycetaceae</taxon>
        <taxon>Streptomyces</taxon>
    </lineage>
</organism>
<accession>A0ABP7TQG1</accession>
<name>A0ABP7TQG1_9ACTN</name>
<evidence type="ECO:0000313" key="3">
    <source>
        <dbReference type="Proteomes" id="UP001500456"/>
    </source>
</evidence>
<reference evidence="3" key="1">
    <citation type="journal article" date="2019" name="Int. J. Syst. Evol. Microbiol.">
        <title>The Global Catalogue of Microorganisms (GCM) 10K type strain sequencing project: providing services to taxonomists for standard genome sequencing and annotation.</title>
        <authorList>
            <consortium name="The Broad Institute Genomics Platform"/>
            <consortium name="The Broad Institute Genome Sequencing Center for Infectious Disease"/>
            <person name="Wu L."/>
            <person name="Ma J."/>
        </authorList>
    </citation>
    <scope>NUCLEOTIDE SEQUENCE [LARGE SCALE GENOMIC DNA]</scope>
    <source>
        <strain evidence="3">JCM 16924</strain>
    </source>
</reference>
<proteinExistence type="predicted"/>
<dbReference type="EMBL" id="BAAAZX010000047">
    <property type="protein sequence ID" value="GAA4029689.1"/>
    <property type="molecule type" value="Genomic_DNA"/>
</dbReference>
<keyword evidence="3" id="KW-1185">Reference proteome</keyword>
<comment type="caution">
    <text evidence="2">The sequence shown here is derived from an EMBL/GenBank/DDBJ whole genome shotgun (WGS) entry which is preliminary data.</text>
</comment>